<gene>
    <name evidence="2" type="ORF">HZS55_06110</name>
</gene>
<feature type="transmembrane region" description="Helical" evidence="1">
    <location>
        <begin position="293"/>
        <end position="321"/>
    </location>
</feature>
<sequence length="642" mass="72052">MPHDPLRTLLPSILPVDLENFLFNHLPGLFFLGVILGSLTGLLIGGVELALAGLLITGIPFLVASFYLMLRNDVSTYPIIRNVPKSVTSIRTFSIAYLVGISYLAIVPDRGYEFFILLTGMFLLAFLSTFQHYPERGIGYAIATLLISTYSVTLREPLFIGGTDILPHLSYTLHIVNTGTVIPDWVSNYANFPLYHIFGAIFIQISGRLPEKSYFIIIGAVVATTPLLIYGISSRITKNRRLSCQVSIVYATLPTVVYAGLYSITRTFAFIGFLLLLWIFLVENRYQNWAWSILLGVSVLFTLLVHQVSYLQILFVLVLLWGVSKAMTSGRPLITVFEILFFVTPFCAYWIYNAEGLIGRLIVRQVLGTSATPTSGGIDTSLPIFHIFEYLNTYLLGLFLLVGIVISFRSNNERIRIVALFTLICTPFIMYSPIHVINRLSAFRLDRLILLLSLFTALFVTLGMKDIIDQLSGIKYNYSMYFIVVLFSIFAFTSLLGGIYQDTAADSNKIGWQGPTEHLEAEEQAALEHTLLIPSGRQIRTDGISYKYLTSRLPMGEFTERQQTLYDIKTIRNPNDVMGEYLIRHEAREKRGELVLGYYGGDYIYEGTLNIGEHDRVYTSGDSAILHRVNASSMGKPASTTQ</sequence>
<dbReference type="AlphaFoldDB" id="A0A7D5P8E5"/>
<evidence type="ECO:0000313" key="3">
    <source>
        <dbReference type="Proteomes" id="UP000509667"/>
    </source>
</evidence>
<evidence type="ECO:0000256" key="1">
    <source>
        <dbReference type="SAM" id="Phobius"/>
    </source>
</evidence>
<dbReference type="GeneID" id="56077419"/>
<organism evidence="2 3">
    <name type="scientific">Halosimplex rubrum</name>
    <dbReference type="NCBI Taxonomy" id="869889"/>
    <lineage>
        <taxon>Archaea</taxon>
        <taxon>Methanobacteriati</taxon>
        <taxon>Methanobacteriota</taxon>
        <taxon>Stenosarchaea group</taxon>
        <taxon>Halobacteria</taxon>
        <taxon>Halobacteriales</taxon>
        <taxon>Haloarculaceae</taxon>
        <taxon>Halosimplex</taxon>
    </lineage>
</organism>
<dbReference type="OrthoDB" id="164013at2157"/>
<dbReference type="RefSeq" id="WP_179910834.1">
    <property type="nucleotide sequence ID" value="NZ_CP058910.1"/>
</dbReference>
<feature type="transmembrane region" description="Helical" evidence="1">
    <location>
        <begin position="112"/>
        <end position="130"/>
    </location>
</feature>
<feature type="transmembrane region" description="Helical" evidence="1">
    <location>
        <begin position="480"/>
        <end position="500"/>
    </location>
</feature>
<dbReference type="Proteomes" id="UP000509667">
    <property type="component" value="Chromosome"/>
</dbReference>
<keyword evidence="1" id="KW-1133">Transmembrane helix</keyword>
<keyword evidence="1" id="KW-0812">Transmembrane</keyword>
<feature type="transmembrane region" description="Helical" evidence="1">
    <location>
        <begin position="21"/>
        <end position="44"/>
    </location>
</feature>
<keyword evidence="1" id="KW-0472">Membrane</keyword>
<evidence type="ECO:0000313" key="2">
    <source>
        <dbReference type="EMBL" id="QLH76900.1"/>
    </source>
</evidence>
<feature type="transmembrane region" description="Helical" evidence="1">
    <location>
        <begin position="90"/>
        <end position="106"/>
    </location>
</feature>
<feature type="transmembrane region" description="Helical" evidence="1">
    <location>
        <begin position="137"/>
        <end position="154"/>
    </location>
</feature>
<feature type="transmembrane region" description="Helical" evidence="1">
    <location>
        <begin position="50"/>
        <end position="70"/>
    </location>
</feature>
<name>A0A7D5P8E5_9EURY</name>
<feature type="transmembrane region" description="Helical" evidence="1">
    <location>
        <begin position="248"/>
        <end position="281"/>
    </location>
</feature>
<feature type="transmembrane region" description="Helical" evidence="1">
    <location>
        <begin position="333"/>
        <end position="352"/>
    </location>
</feature>
<feature type="transmembrane region" description="Helical" evidence="1">
    <location>
        <begin position="448"/>
        <end position="468"/>
    </location>
</feature>
<protein>
    <submittedName>
        <fullName evidence="2">Uncharacterized protein</fullName>
    </submittedName>
</protein>
<feature type="transmembrane region" description="Helical" evidence="1">
    <location>
        <begin position="415"/>
        <end position="436"/>
    </location>
</feature>
<keyword evidence="3" id="KW-1185">Reference proteome</keyword>
<feature type="transmembrane region" description="Helical" evidence="1">
    <location>
        <begin position="214"/>
        <end position="236"/>
    </location>
</feature>
<feature type="transmembrane region" description="Helical" evidence="1">
    <location>
        <begin position="390"/>
        <end position="408"/>
    </location>
</feature>
<proteinExistence type="predicted"/>
<dbReference type="KEGG" id="hrr:HZS55_06110"/>
<dbReference type="EMBL" id="CP058910">
    <property type="protein sequence ID" value="QLH76900.1"/>
    <property type="molecule type" value="Genomic_DNA"/>
</dbReference>
<reference evidence="2 3" key="1">
    <citation type="submission" date="2020-07" db="EMBL/GenBank/DDBJ databases">
        <title>Halosimplex pelagicum sp. nov. and Halosimplex rubrum sp. nov., isolated from salted brown alga Laminaria, and emended description of the genus Halosimplex.</title>
        <authorList>
            <person name="Cui H."/>
        </authorList>
    </citation>
    <scope>NUCLEOTIDE SEQUENCE [LARGE SCALE GENOMIC DNA]</scope>
    <source>
        <strain evidence="2 3">R27</strain>
    </source>
</reference>
<accession>A0A7D5P8E5</accession>